<dbReference type="GO" id="GO:0003700">
    <property type="term" value="F:DNA-binding transcription factor activity"/>
    <property type="evidence" value="ECO:0007669"/>
    <property type="project" value="InterPro"/>
</dbReference>
<dbReference type="PROSITE" id="PS50949">
    <property type="entry name" value="HTH_GNTR"/>
    <property type="match status" value="1"/>
</dbReference>
<sequence>MPKARGYHSKKEFAYETLRESIMSGALKPGTRLIIDELSAELGVSPIPVREALQQLQYDGFVTIEPYIGARVSEIHASLIQEIFALLEALETISSTVACQKMSDADFAEMEGLLQRMDRDMADLEQWAEDNVQLHQFLCEKASMSLVANIMQQVLDHWNRLRRHYLQDVIGKRVEAAQRDHWRLLEALRTRDPKVVAQVIRTHNQEALSSYLQYLASSGKLEPEEIIQMPGGNLHD</sequence>
<evidence type="ECO:0000256" key="3">
    <source>
        <dbReference type="ARBA" id="ARBA00023163"/>
    </source>
</evidence>
<dbReference type="RefSeq" id="WP_141612493.1">
    <property type="nucleotide sequence ID" value="NZ_VIGC02000050.1"/>
</dbReference>
<comment type="caution">
    <text evidence="5">The sequence shown here is derived from an EMBL/GenBank/DDBJ whole genome shotgun (WGS) entry which is preliminary data.</text>
</comment>
<evidence type="ECO:0000256" key="2">
    <source>
        <dbReference type="ARBA" id="ARBA00023125"/>
    </source>
</evidence>
<accession>A0A540V8T0</accession>
<dbReference type="EMBL" id="VIGC01000050">
    <property type="protein sequence ID" value="TQE93121.1"/>
    <property type="molecule type" value="Genomic_DNA"/>
</dbReference>
<dbReference type="Gene3D" id="1.20.120.530">
    <property type="entry name" value="GntR ligand-binding domain-like"/>
    <property type="match status" value="1"/>
</dbReference>
<dbReference type="Pfam" id="PF07729">
    <property type="entry name" value="FCD"/>
    <property type="match status" value="1"/>
</dbReference>
<keyword evidence="1" id="KW-0805">Transcription regulation</keyword>
<keyword evidence="2" id="KW-0238">DNA-binding</keyword>
<dbReference type="Gene3D" id="1.10.10.10">
    <property type="entry name" value="Winged helix-like DNA-binding domain superfamily/Winged helix DNA-binding domain"/>
    <property type="match status" value="1"/>
</dbReference>
<dbReference type="Pfam" id="PF00392">
    <property type="entry name" value="GntR"/>
    <property type="match status" value="1"/>
</dbReference>
<dbReference type="GO" id="GO:0003677">
    <property type="term" value="F:DNA binding"/>
    <property type="evidence" value="ECO:0007669"/>
    <property type="project" value="UniProtKB-KW"/>
</dbReference>
<dbReference type="PANTHER" id="PTHR43537:SF24">
    <property type="entry name" value="GLUCONATE OPERON TRANSCRIPTIONAL REPRESSOR"/>
    <property type="match status" value="1"/>
</dbReference>
<dbReference type="SUPFAM" id="SSF48008">
    <property type="entry name" value="GntR ligand-binding domain-like"/>
    <property type="match status" value="1"/>
</dbReference>
<evidence type="ECO:0000259" key="4">
    <source>
        <dbReference type="PROSITE" id="PS50949"/>
    </source>
</evidence>
<name>A0A540V8T0_9CHLR</name>
<gene>
    <name evidence="5" type="ORF">FKZ61_22815</name>
</gene>
<dbReference type="InterPro" id="IPR000524">
    <property type="entry name" value="Tscrpt_reg_HTH_GntR"/>
</dbReference>
<dbReference type="SMART" id="SM00895">
    <property type="entry name" value="FCD"/>
    <property type="match status" value="1"/>
</dbReference>
<keyword evidence="3" id="KW-0804">Transcription</keyword>
<dbReference type="CDD" id="cd07377">
    <property type="entry name" value="WHTH_GntR"/>
    <property type="match status" value="1"/>
</dbReference>
<dbReference type="Proteomes" id="UP000317371">
    <property type="component" value="Unassembled WGS sequence"/>
</dbReference>
<evidence type="ECO:0000313" key="5">
    <source>
        <dbReference type="EMBL" id="TQE93121.1"/>
    </source>
</evidence>
<feature type="domain" description="HTH gntR-type" evidence="4">
    <location>
        <begin position="8"/>
        <end position="75"/>
    </location>
</feature>
<reference evidence="5 6" key="1">
    <citation type="submission" date="2019-06" db="EMBL/GenBank/DDBJ databases">
        <title>Genome sequence of Litorilinea aerophila BAA-2444.</title>
        <authorList>
            <person name="Maclea K.S."/>
            <person name="Maurais E.G."/>
            <person name="Iannazzi L.C."/>
        </authorList>
    </citation>
    <scope>NUCLEOTIDE SEQUENCE [LARGE SCALE GENOMIC DNA]</scope>
    <source>
        <strain evidence="5 6">ATCC BAA-2444</strain>
    </source>
</reference>
<dbReference type="PANTHER" id="PTHR43537">
    <property type="entry name" value="TRANSCRIPTIONAL REGULATOR, GNTR FAMILY"/>
    <property type="match status" value="1"/>
</dbReference>
<dbReference type="AlphaFoldDB" id="A0A540V8T0"/>
<proteinExistence type="predicted"/>
<protein>
    <submittedName>
        <fullName evidence="5">GntR family transcriptional regulator</fullName>
    </submittedName>
</protein>
<dbReference type="InterPro" id="IPR008920">
    <property type="entry name" value="TF_FadR/GntR_C"/>
</dbReference>
<dbReference type="InterPro" id="IPR011711">
    <property type="entry name" value="GntR_C"/>
</dbReference>
<dbReference type="SMART" id="SM00345">
    <property type="entry name" value="HTH_GNTR"/>
    <property type="match status" value="1"/>
</dbReference>
<dbReference type="SUPFAM" id="SSF46785">
    <property type="entry name" value="Winged helix' DNA-binding domain"/>
    <property type="match status" value="1"/>
</dbReference>
<evidence type="ECO:0000256" key="1">
    <source>
        <dbReference type="ARBA" id="ARBA00023015"/>
    </source>
</evidence>
<keyword evidence="6" id="KW-1185">Reference proteome</keyword>
<evidence type="ECO:0000313" key="6">
    <source>
        <dbReference type="Proteomes" id="UP000317371"/>
    </source>
</evidence>
<dbReference type="OrthoDB" id="162982at2"/>
<organism evidence="5 6">
    <name type="scientific">Litorilinea aerophila</name>
    <dbReference type="NCBI Taxonomy" id="1204385"/>
    <lineage>
        <taxon>Bacteria</taxon>
        <taxon>Bacillati</taxon>
        <taxon>Chloroflexota</taxon>
        <taxon>Caldilineae</taxon>
        <taxon>Caldilineales</taxon>
        <taxon>Caldilineaceae</taxon>
        <taxon>Litorilinea</taxon>
    </lineage>
</organism>
<dbReference type="InterPro" id="IPR036390">
    <property type="entry name" value="WH_DNA-bd_sf"/>
</dbReference>
<dbReference type="InParanoid" id="A0A540V8T0"/>
<dbReference type="InterPro" id="IPR036388">
    <property type="entry name" value="WH-like_DNA-bd_sf"/>
</dbReference>